<keyword evidence="1" id="KW-0472">Membrane</keyword>
<evidence type="ECO:0000313" key="3">
    <source>
        <dbReference type="EMBL" id="KAH0574806.1"/>
    </source>
</evidence>
<reference evidence="3" key="2">
    <citation type="submission" date="2020-12" db="EMBL/GenBank/DDBJ databases">
        <title>New Spironucleus salmonicida genome in near-complete chromosomes.</title>
        <authorList>
            <person name="Xu F."/>
            <person name="Kurt Z."/>
            <person name="Jimenez-Gonzalez A."/>
            <person name="Astvaldsson A."/>
            <person name="Andersson J.O."/>
            <person name="Svard S.G."/>
        </authorList>
    </citation>
    <scope>NUCLEOTIDE SEQUENCE</scope>
    <source>
        <strain evidence="3">ATCC 50377</strain>
    </source>
</reference>
<organism evidence="2">
    <name type="scientific">Spironucleus salmonicida</name>
    <dbReference type="NCBI Taxonomy" id="348837"/>
    <lineage>
        <taxon>Eukaryota</taxon>
        <taxon>Metamonada</taxon>
        <taxon>Diplomonadida</taxon>
        <taxon>Hexamitidae</taxon>
        <taxon>Hexamitinae</taxon>
        <taxon>Spironucleus</taxon>
    </lineage>
</organism>
<gene>
    <name evidence="2" type="ORF">SS50377_18395</name>
    <name evidence="3" type="ORF">SS50377_22421</name>
</gene>
<dbReference type="Proteomes" id="UP000018208">
    <property type="component" value="Unassembled WGS sequence"/>
</dbReference>
<dbReference type="AlphaFoldDB" id="V6LCV8"/>
<dbReference type="EMBL" id="AUWU02000003">
    <property type="protein sequence ID" value="KAH0574806.1"/>
    <property type="molecule type" value="Genomic_DNA"/>
</dbReference>
<reference evidence="2 3" key="1">
    <citation type="journal article" date="2014" name="PLoS Genet.">
        <title>The Genome of Spironucleus salmonicida Highlights a Fish Pathogen Adapted to Fluctuating Environments.</title>
        <authorList>
            <person name="Xu F."/>
            <person name="Jerlstrom-Hultqvist J."/>
            <person name="Einarsson E."/>
            <person name="Astvaldsson A."/>
            <person name="Svard S.G."/>
            <person name="Andersson J.O."/>
        </authorList>
    </citation>
    <scope>NUCLEOTIDE SEQUENCE</scope>
    <source>
        <strain evidence="3">ATCC 50377</strain>
    </source>
</reference>
<accession>V6LCV8</accession>
<sequence length="152" mass="17443">MYQLYHYSGKINNNHHITINNLFALVSLIIQHYYLLPFYYFQITVIFLSKKLNQYVLSAFKLVTGALKTAATNENGVLDMRLLEGGEKGFEDLNEAVKAYLKKVKSCLVHEIFELLKADGLNSSVDRLDQCLQGLVDDQIIRRSRDTIVLIE</sequence>
<keyword evidence="4" id="KW-1185">Reference proteome</keyword>
<evidence type="ECO:0000313" key="2">
    <source>
        <dbReference type="EMBL" id="EST42088.1"/>
    </source>
</evidence>
<keyword evidence="1" id="KW-0812">Transmembrane</keyword>
<keyword evidence="1" id="KW-1133">Transmembrane helix</keyword>
<dbReference type="EMBL" id="KI546166">
    <property type="protein sequence ID" value="EST42088.1"/>
    <property type="molecule type" value="Genomic_DNA"/>
</dbReference>
<dbReference type="VEuPathDB" id="GiardiaDB:SS50377_22421"/>
<evidence type="ECO:0000256" key="1">
    <source>
        <dbReference type="SAM" id="Phobius"/>
    </source>
</evidence>
<name>V6LCV8_9EUKA</name>
<evidence type="ECO:0000313" key="4">
    <source>
        <dbReference type="Proteomes" id="UP000018208"/>
    </source>
</evidence>
<feature type="transmembrane region" description="Helical" evidence="1">
    <location>
        <begin position="22"/>
        <end position="41"/>
    </location>
</feature>
<proteinExistence type="predicted"/>
<protein>
    <submittedName>
        <fullName evidence="2">Uncharacterized protein</fullName>
    </submittedName>
</protein>